<reference evidence="2 3" key="1">
    <citation type="submission" date="2015-10" db="EMBL/GenBank/DDBJ databases">
        <title>Pseudomonas putida clinical strains.</title>
        <authorList>
            <person name="Molina L."/>
            <person name="Udaondo Z."/>
        </authorList>
    </citation>
    <scope>NUCLEOTIDE SEQUENCE [LARGE SCALE GENOMIC DNA]</scope>
    <source>
        <strain evidence="2 3">HB13667</strain>
    </source>
</reference>
<dbReference type="RefSeq" id="WP_054572387.1">
    <property type="nucleotide sequence ID" value="NZ_LKKS01000043.1"/>
</dbReference>
<keyword evidence="1" id="KW-0175">Coiled coil</keyword>
<protein>
    <submittedName>
        <fullName evidence="2">Uncharacterized protein</fullName>
    </submittedName>
</protein>
<sequence>MQDENGKIAQLKAELSSLKDEFDALKAGNAAALASISAALREIPGYSPKVMEQMLTHTLKHGWPLTNIPNNEVTETAFSAPLRFLLNDQQEARSFFRGK</sequence>
<comment type="caution">
    <text evidence="2">The sequence shown here is derived from an EMBL/GenBank/DDBJ whole genome shotgun (WGS) entry which is preliminary data.</text>
</comment>
<accession>A0A0P7DA95</accession>
<evidence type="ECO:0000256" key="1">
    <source>
        <dbReference type="SAM" id="Coils"/>
    </source>
</evidence>
<evidence type="ECO:0000313" key="2">
    <source>
        <dbReference type="EMBL" id="KPM67239.1"/>
    </source>
</evidence>
<dbReference type="EMBL" id="LKKS01000043">
    <property type="protein sequence ID" value="KPM67239.1"/>
    <property type="molecule type" value="Genomic_DNA"/>
</dbReference>
<name>A0A0P7DA95_PSEPU</name>
<feature type="coiled-coil region" evidence="1">
    <location>
        <begin position="1"/>
        <end position="28"/>
    </location>
</feature>
<dbReference type="AlphaFoldDB" id="A0A0P7DA95"/>
<proteinExistence type="predicted"/>
<organism evidence="2 3">
    <name type="scientific">Pseudomonas putida</name>
    <name type="common">Arthrobacter siderocapsulatus</name>
    <dbReference type="NCBI Taxonomy" id="303"/>
    <lineage>
        <taxon>Bacteria</taxon>
        <taxon>Pseudomonadati</taxon>
        <taxon>Pseudomonadota</taxon>
        <taxon>Gammaproteobacteria</taxon>
        <taxon>Pseudomonadales</taxon>
        <taxon>Pseudomonadaceae</taxon>
        <taxon>Pseudomonas</taxon>
    </lineage>
</organism>
<dbReference type="Proteomes" id="UP000050437">
    <property type="component" value="Unassembled WGS sequence"/>
</dbReference>
<gene>
    <name evidence="2" type="ORF">HB13667_07585</name>
</gene>
<evidence type="ECO:0000313" key="3">
    <source>
        <dbReference type="Proteomes" id="UP000050437"/>
    </source>
</evidence>